<accession>A0ABT0KN40</accession>
<reference evidence="2 3" key="1">
    <citation type="submission" date="2022-01" db="EMBL/GenBank/DDBJ databases">
        <title>Whole genome-based taxonomy of the Shewanellaceae.</title>
        <authorList>
            <person name="Martin-Rodriguez A.J."/>
        </authorList>
    </citation>
    <scope>NUCLEOTIDE SEQUENCE [LARGE SCALE GENOMIC DNA]</scope>
    <source>
        <strain evidence="2 3">DSM 24955</strain>
    </source>
</reference>
<dbReference type="EMBL" id="JAKIKU010000002">
    <property type="protein sequence ID" value="MCL1044765.1"/>
    <property type="molecule type" value="Genomic_DNA"/>
</dbReference>
<protein>
    <submittedName>
        <fullName evidence="2">Uncharacterized protein</fullName>
    </submittedName>
</protein>
<gene>
    <name evidence="2" type="ORF">L2737_05410</name>
</gene>
<proteinExistence type="predicted"/>
<dbReference type="Proteomes" id="UP001202134">
    <property type="component" value="Unassembled WGS sequence"/>
</dbReference>
<keyword evidence="3" id="KW-1185">Reference proteome</keyword>
<evidence type="ECO:0000313" key="3">
    <source>
        <dbReference type="Proteomes" id="UP001202134"/>
    </source>
</evidence>
<comment type="caution">
    <text evidence="2">The sequence shown here is derived from an EMBL/GenBank/DDBJ whole genome shotgun (WGS) entry which is preliminary data.</text>
</comment>
<name>A0ABT0KN40_9GAMM</name>
<organism evidence="2 3">
    <name type="scientific">Shewanella electrodiphila</name>
    <dbReference type="NCBI Taxonomy" id="934143"/>
    <lineage>
        <taxon>Bacteria</taxon>
        <taxon>Pseudomonadati</taxon>
        <taxon>Pseudomonadota</taxon>
        <taxon>Gammaproteobacteria</taxon>
        <taxon>Alteromonadales</taxon>
        <taxon>Shewanellaceae</taxon>
        <taxon>Shewanella</taxon>
    </lineage>
</organism>
<dbReference type="RefSeq" id="WP_248955019.1">
    <property type="nucleotide sequence ID" value="NZ_JAKIKU010000002.1"/>
</dbReference>
<evidence type="ECO:0000256" key="1">
    <source>
        <dbReference type="SAM" id="MobiDB-lite"/>
    </source>
</evidence>
<feature type="region of interest" description="Disordered" evidence="1">
    <location>
        <begin position="27"/>
        <end position="56"/>
    </location>
</feature>
<sequence length="70" mass="7875">MLQALSSIIEKVILSKETARVDFELDNSDRKNNGLEKNVPVNKERTDKEPAEKDRDTVFMGSIPIANTTL</sequence>
<feature type="compositionally biased region" description="Basic and acidic residues" evidence="1">
    <location>
        <begin position="42"/>
        <end position="56"/>
    </location>
</feature>
<evidence type="ECO:0000313" key="2">
    <source>
        <dbReference type="EMBL" id="MCL1044765.1"/>
    </source>
</evidence>